<dbReference type="Proteomes" id="UP000185766">
    <property type="component" value="Unassembled WGS sequence"/>
</dbReference>
<feature type="transmembrane region" description="Helical" evidence="1">
    <location>
        <begin position="69"/>
        <end position="89"/>
    </location>
</feature>
<dbReference type="AlphaFoldDB" id="A0A1H7ND17"/>
<feature type="transmembrane region" description="Helical" evidence="1">
    <location>
        <begin position="12"/>
        <end position="33"/>
    </location>
</feature>
<feature type="transmembrane region" description="Helical" evidence="1">
    <location>
        <begin position="164"/>
        <end position="185"/>
    </location>
</feature>
<name>A0A1H7ND17_9GAMM</name>
<keyword evidence="1" id="KW-1133">Transmembrane helix</keyword>
<feature type="transmembrane region" description="Helical" evidence="1">
    <location>
        <begin position="45"/>
        <end position="63"/>
    </location>
</feature>
<reference evidence="2 3" key="1">
    <citation type="submission" date="2016-10" db="EMBL/GenBank/DDBJ databases">
        <authorList>
            <person name="de Groot N.N."/>
        </authorList>
    </citation>
    <scope>NUCLEOTIDE SEQUENCE [LARGE SCALE GENOMIC DNA]</scope>
    <source>
        <strain evidence="2 3">JCM 19513</strain>
    </source>
</reference>
<proteinExistence type="predicted"/>
<keyword evidence="1" id="KW-0472">Membrane</keyword>
<organism evidence="2 3">
    <name type="scientific">Atopomonas hussainii</name>
    <dbReference type="NCBI Taxonomy" id="1429083"/>
    <lineage>
        <taxon>Bacteria</taxon>
        <taxon>Pseudomonadati</taxon>
        <taxon>Pseudomonadota</taxon>
        <taxon>Gammaproteobacteria</taxon>
        <taxon>Pseudomonadales</taxon>
        <taxon>Pseudomonadaceae</taxon>
        <taxon>Atopomonas</taxon>
    </lineage>
</organism>
<accession>A0A1H7ND17</accession>
<protein>
    <submittedName>
        <fullName evidence="2">Zinc transporter, ZIP family</fullName>
    </submittedName>
</protein>
<dbReference type="RefSeq" id="WP_074867974.1">
    <property type="nucleotide sequence ID" value="NZ_FOAS01000009.1"/>
</dbReference>
<sequence length="246" mass="26412">MPDSGPLVTALAYAWLGGLTIPLGAWLAGRPQLFPRWLDGELRHTLLAFGAGALLAAVTLVLIPEGARFIPLWQQLLALSLGGVTFLLLEKHLPRTGLGLPLLLAMLLDFIPESMALGALLPQHAEAGLLLAVLIALQNLPEGFNAQRELQRLPAVAAHRHALLGLFAVLSLLGPLCAWLGMRYLHSSPMLLGWLMLFSAGGILYLMFQDIAPKIPLRQHWGPPLGTLAGYMLGWAGQHLLHGVGA</sequence>
<keyword evidence="3" id="KW-1185">Reference proteome</keyword>
<gene>
    <name evidence="2" type="ORF">SAMN05216214_10986</name>
</gene>
<dbReference type="EMBL" id="FOAS01000009">
    <property type="protein sequence ID" value="SEL20828.1"/>
    <property type="molecule type" value="Genomic_DNA"/>
</dbReference>
<evidence type="ECO:0000256" key="1">
    <source>
        <dbReference type="SAM" id="Phobius"/>
    </source>
</evidence>
<evidence type="ECO:0000313" key="2">
    <source>
        <dbReference type="EMBL" id="SEL20828.1"/>
    </source>
</evidence>
<evidence type="ECO:0000313" key="3">
    <source>
        <dbReference type="Proteomes" id="UP000185766"/>
    </source>
</evidence>
<feature type="transmembrane region" description="Helical" evidence="1">
    <location>
        <begin position="191"/>
        <end position="208"/>
    </location>
</feature>
<keyword evidence="1" id="KW-0812">Transmembrane</keyword>
<dbReference type="STRING" id="1429083.GCA_001885685_03034"/>